<proteinExistence type="predicted"/>
<comment type="caution">
    <text evidence="2">The sequence shown here is derived from an EMBL/GenBank/DDBJ whole genome shotgun (WGS) entry which is preliminary data.</text>
</comment>
<accession>A0ABW9N1W8</accession>
<keyword evidence="1" id="KW-1133">Transmembrane helix</keyword>
<dbReference type="RefSeq" id="WP_410024558.1">
    <property type="nucleotide sequence ID" value="NZ_JBGMEG010000013.1"/>
</dbReference>
<dbReference type="EMBL" id="JBGMEG010000013">
    <property type="protein sequence ID" value="MFO3718001.1"/>
    <property type="molecule type" value="Genomic_DNA"/>
</dbReference>
<dbReference type="Proteomes" id="UP001637993">
    <property type="component" value="Unassembled WGS sequence"/>
</dbReference>
<gene>
    <name evidence="2" type="ORF">AB9Q04_06640</name>
</gene>
<keyword evidence="3" id="KW-1185">Reference proteome</keyword>
<name>A0ABW9N1W8_9FIRM</name>
<organism evidence="2 3">
    <name type="scientific">Anaerococcus groningensis</name>
    <dbReference type="NCBI Taxonomy" id="3115616"/>
    <lineage>
        <taxon>Bacteria</taxon>
        <taxon>Bacillati</taxon>
        <taxon>Bacillota</taxon>
        <taxon>Tissierellia</taxon>
        <taxon>Tissierellales</taxon>
        <taxon>Peptoniphilaceae</taxon>
        <taxon>Anaerococcus</taxon>
    </lineage>
</organism>
<keyword evidence="1" id="KW-0472">Membrane</keyword>
<evidence type="ECO:0000313" key="3">
    <source>
        <dbReference type="Proteomes" id="UP001637993"/>
    </source>
</evidence>
<reference evidence="2 3" key="1">
    <citation type="journal article" date="2025" name="Anaerobe">
        <title>Description of Anaerococcus kampingiae sp. nov., Anaerococcus groningensis sp. nov., Anaerococcus martiniensis sp. nov., and Anaerococcus cruorum sp. nov., isolated from human clinical specimens.</title>
        <authorList>
            <person name="Boiten K.E."/>
            <person name="Meijer J."/>
            <person name="van Wezel E.M."/>
            <person name="Veloo A.C.M."/>
        </authorList>
    </citation>
    <scope>NUCLEOTIDE SEQUENCE [LARGE SCALE GENOMIC DNA]</scope>
    <source>
        <strain evidence="2 3">ENR1011</strain>
    </source>
</reference>
<sequence>MNLQSWILLIIILAVCSYIVYARFIKNDEPAGCKDCPGHNPEKGFNKNKI</sequence>
<evidence type="ECO:0000256" key="1">
    <source>
        <dbReference type="SAM" id="Phobius"/>
    </source>
</evidence>
<evidence type="ECO:0000313" key="2">
    <source>
        <dbReference type="EMBL" id="MFO3718001.1"/>
    </source>
</evidence>
<feature type="transmembrane region" description="Helical" evidence="1">
    <location>
        <begin position="6"/>
        <end position="24"/>
    </location>
</feature>
<keyword evidence="1" id="KW-0812">Transmembrane</keyword>
<protein>
    <submittedName>
        <fullName evidence="2">FeoB-associated Cys-rich membrane protein</fullName>
    </submittedName>
</protein>